<name>K0RKB1_THAOC</name>
<evidence type="ECO:0000256" key="1">
    <source>
        <dbReference type="SAM" id="Phobius"/>
    </source>
</evidence>
<gene>
    <name evidence="3" type="ORF">THAOC_26278</name>
</gene>
<dbReference type="Proteomes" id="UP000266841">
    <property type="component" value="Unassembled WGS sequence"/>
</dbReference>
<sequence length="175" mass="18923">MVWCSVVILLPLSVPWQAIGFSPSPWISCRACRSFGGRAVERQRSRSNGVSVVSVSLSALAADDADESTSESSEEVANDLGIEIIRGESDEISDDTWLDIEDAKPDQMTVVKDLLGINIFTYVLGALIIFFLSMKVLLGPGWLGQLLGLGDVGTFTRVSDQLPLNVDVSGQDYLL</sequence>
<reference evidence="3 4" key="1">
    <citation type="journal article" date="2012" name="Genome Biol.">
        <title>Genome and low-iron response of an oceanic diatom adapted to chronic iron limitation.</title>
        <authorList>
            <person name="Lommer M."/>
            <person name="Specht M."/>
            <person name="Roy A.S."/>
            <person name="Kraemer L."/>
            <person name="Andreson R."/>
            <person name="Gutowska M.A."/>
            <person name="Wolf J."/>
            <person name="Bergner S.V."/>
            <person name="Schilhabel M.B."/>
            <person name="Klostermeier U.C."/>
            <person name="Beiko R.G."/>
            <person name="Rosenstiel P."/>
            <person name="Hippler M."/>
            <person name="Laroche J."/>
        </authorList>
    </citation>
    <scope>NUCLEOTIDE SEQUENCE [LARGE SCALE GENOMIC DNA]</scope>
    <source>
        <strain evidence="3 4">CCMP1005</strain>
    </source>
</reference>
<organism evidence="3 4">
    <name type="scientific">Thalassiosira oceanica</name>
    <name type="common">Marine diatom</name>
    <dbReference type="NCBI Taxonomy" id="159749"/>
    <lineage>
        <taxon>Eukaryota</taxon>
        <taxon>Sar</taxon>
        <taxon>Stramenopiles</taxon>
        <taxon>Ochrophyta</taxon>
        <taxon>Bacillariophyta</taxon>
        <taxon>Coscinodiscophyceae</taxon>
        <taxon>Thalassiosirophycidae</taxon>
        <taxon>Thalassiosirales</taxon>
        <taxon>Thalassiosiraceae</taxon>
        <taxon>Thalassiosira</taxon>
    </lineage>
</organism>
<protein>
    <submittedName>
        <fullName evidence="3">Uncharacterized protein</fullName>
    </submittedName>
</protein>
<dbReference type="EMBL" id="AGNL01036278">
    <property type="protein sequence ID" value="EJK54158.1"/>
    <property type="molecule type" value="Genomic_DNA"/>
</dbReference>
<keyword evidence="2" id="KW-0732">Signal</keyword>
<comment type="caution">
    <text evidence="3">The sequence shown here is derived from an EMBL/GenBank/DDBJ whole genome shotgun (WGS) entry which is preliminary data.</text>
</comment>
<evidence type="ECO:0000256" key="2">
    <source>
        <dbReference type="SAM" id="SignalP"/>
    </source>
</evidence>
<proteinExistence type="predicted"/>
<keyword evidence="1" id="KW-0472">Membrane</keyword>
<dbReference type="eggNOG" id="ENOG502SUQI">
    <property type="taxonomic scope" value="Eukaryota"/>
</dbReference>
<keyword evidence="1" id="KW-1133">Transmembrane helix</keyword>
<feature type="transmembrane region" description="Helical" evidence="1">
    <location>
        <begin position="119"/>
        <end position="138"/>
    </location>
</feature>
<keyword evidence="4" id="KW-1185">Reference proteome</keyword>
<feature type="chain" id="PRO_5003837092" evidence="2">
    <location>
        <begin position="21"/>
        <end position="175"/>
    </location>
</feature>
<evidence type="ECO:0000313" key="3">
    <source>
        <dbReference type="EMBL" id="EJK54158.1"/>
    </source>
</evidence>
<dbReference type="AlphaFoldDB" id="K0RKB1"/>
<accession>K0RKB1</accession>
<keyword evidence="1" id="KW-0812">Transmembrane</keyword>
<dbReference type="OrthoDB" id="45621at2759"/>
<evidence type="ECO:0000313" key="4">
    <source>
        <dbReference type="Proteomes" id="UP000266841"/>
    </source>
</evidence>
<feature type="signal peptide" evidence="2">
    <location>
        <begin position="1"/>
        <end position="20"/>
    </location>
</feature>